<keyword evidence="3" id="KW-0949">S-adenosyl-L-methionine</keyword>
<dbReference type="SUPFAM" id="SSF53335">
    <property type="entry name" value="S-adenosyl-L-methionine-dependent methyltransferases"/>
    <property type="match status" value="1"/>
</dbReference>
<dbReference type="InterPro" id="IPR036388">
    <property type="entry name" value="WH-like_DNA-bd_sf"/>
</dbReference>
<evidence type="ECO:0000313" key="6">
    <source>
        <dbReference type="EMBL" id="GAA3582964.1"/>
    </source>
</evidence>
<sequence>MAPDVQTAAGLLRFGNLFCDAKVLLTAVELGLFAELEDGPATTAEIRDRLDLHGRGLAHFLATLVSIGVLVEEDGVFRNADGAQRHLVPGADEFVGGFLIGAGRTLYPAYGNLGETLRTGAAQAGGDFAKMIEDPGALAQFAQMMDGLNETLGPLLAGAFDWSGHRRVLDVGGCRGNLLSHVLRAGPGLTGQVFDLPPMGPLFERHMAEQDLSERASFHGGDFFTDRLPAADVVICGHVLSDWNADERLTLLRKAADALEPGGELLVYDRMLVAGTDNRENLVASLSLMLMTDGGGAYSVAELQEQARTAGFGRFTHRPLGAYDTLVTAVRN</sequence>
<comment type="caution">
    <text evidence="6">The sequence shown here is derived from an EMBL/GenBank/DDBJ whole genome shotgun (WGS) entry which is preliminary data.</text>
</comment>
<name>A0ABP6YG32_9PSEU</name>
<evidence type="ECO:0000259" key="4">
    <source>
        <dbReference type="Pfam" id="PF00891"/>
    </source>
</evidence>
<keyword evidence="7" id="KW-1185">Reference proteome</keyword>
<organism evidence="6 7">
    <name type="scientific">Amycolatopsis ultiminotia</name>
    <dbReference type="NCBI Taxonomy" id="543629"/>
    <lineage>
        <taxon>Bacteria</taxon>
        <taxon>Bacillati</taxon>
        <taxon>Actinomycetota</taxon>
        <taxon>Actinomycetes</taxon>
        <taxon>Pseudonocardiales</taxon>
        <taxon>Pseudonocardiaceae</taxon>
        <taxon>Amycolatopsis</taxon>
    </lineage>
</organism>
<accession>A0ABP6YG32</accession>
<keyword evidence="1 6" id="KW-0489">Methyltransferase</keyword>
<dbReference type="Gene3D" id="1.10.10.10">
    <property type="entry name" value="Winged helix-like DNA-binding domain superfamily/Winged helix DNA-binding domain"/>
    <property type="match status" value="1"/>
</dbReference>
<evidence type="ECO:0000256" key="3">
    <source>
        <dbReference type="ARBA" id="ARBA00022691"/>
    </source>
</evidence>
<evidence type="ECO:0000256" key="2">
    <source>
        <dbReference type="ARBA" id="ARBA00022679"/>
    </source>
</evidence>
<dbReference type="GO" id="GO:0008168">
    <property type="term" value="F:methyltransferase activity"/>
    <property type="evidence" value="ECO:0007669"/>
    <property type="project" value="UniProtKB-KW"/>
</dbReference>
<dbReference type="PANTHER" id="PTHR43712:SF2">
    <property type="entry name" value="O-METHYLTRANSFERASE CICE"/>
    <property type="match status" value="1"/>
</dbReference>
<dbReference type="InterPro" id="IPR001077">
    <property type="entry name" value="COMT_C"/>
</dbReference>
<keyword evidence="2" id="KW-0808">Transferase</keyword>
<feature type="domain" description="O-methyltransferase C-terminal" evidence="4">
    <location>
        <begin position="127"/>
        <end position="312"/>
    </location>
</feature>
<dbReference type="Pfam" id="PF00891">
    <property type="entry name" value="Methyltransf_2"/>
    <property type="match status" value="1"/>
</dbReference>
<protein>
    <submittedName>
        <fullName evidence="6">Methyltransferase</fullName>
    </submittedName>
</protein>
<dbReference type="Proteomes" id="UP001500689">
    <property type="component" value="Unassembled WGS sequence"/>
</dbReference>
<dbReference type="InterPro" id="IPR016461">
    <property type="entry name" value="COMT-like"/>
</dbReference>
<dbReference type="PANTHER" id="PTHR43712">
    <property type="entry name" value="PUTATIVE (AFU_ORTHOLOGUE AFUA_4G14580)-RELATED"/>
    <property type="match status" value="1"/>
</dbReference>
<reference evidence="7" key="1">
    <citation type="journal article" date="2019" name="Int. J. Syst. Evol. Microbiol.">
        <title>The Global Catalogue of Microorganisms (GCM) 10K type strain sequencing project: providing services to taxonomists for standard genome sequencing and annotation.</title>
        <authorList>
            <consortium name="The Broad Institute Genomics Platform"/>
            <consortium name="The Broad Institute Genome Sequencing Center for Infectious Disease"/>
            <person name="Wu L."/>
            <person name="Ma J."/>
        </authorList>
    </citation>
    <scope>NUCLEOTIDE SEQUENCE [LARGE SCALE GENOMIC DNA]</scope>
    <source>
        <strain evidence="7">JCM 16898</strain>
    </source>
</reference>
<dbReference type="InterPro" id="IPR036390">
    <property type="entry name" value="WH_DNA-bd_sf"/>
</dbReference>
<dbReference type="CDD" id="cd02440">
    <property type="entry name" value="AdoMet_MTases"/>
    <property type="match status" value="1"/>
</dbReference>
<evidence type="ECO:0000313" key="7">
    <source>
        <dbReference type="Proteomes" id="UP001500689"/>
    </source>
</evidence>
<evidence type="ECO:0000259" key="5">
    <source>
        <dbReference type="Pfam" id="PF08100"/>
    </source>
</evidence>
<dbReference type="PIRSF" id="PIRSF005739">
    <property type="entry name" value="O-mtase"/>
    <property type="match status" value="1"/>
</dbReference>
<dbReference type="InterPro" id="IPR029063">
    <property type="entry name" value="SAM-dependent_MTases_sf"/>
</dbReference>
<dbReference type="InterPro" id="IPR012967">
    <property type="entry name" value="COMT_dimerisation"/>
</dbReference>
<dbReference type="Pfam" id="PF08100">
    <property type="entry name" value="Dimerisation"/>
    <property type="match status" value="1"/>
</dbReference>
<dbReference type="GO" id="GO:0032259">
    <property type="term" value="P:methylation"/>
    <property type="evidence" value="ECO:0007669"/>
    <property type="project" value="UniProtKB-KW"/>
</dbReference>
<proteinExistence type="predicted"/>
<dbReference type="PROSITE" id="PS51683">
    <property type="entry name" value="SAM_OMT_II"/>
    <property type="match status" value="1"/>
</dbReference>
<evidence type="ECO:0000256" key="1">
    <source>
        <dbReference type="ARBA" id="ARBA00022603"/>
    </source>
</evidence>
<dbReference type="SUPFAM" id="SSF46785">
    <property type="entry name" value="Winged helix' DNA-binding domain"/>
    <property type="match status" value="1"/>
</dbReference>
<dbReference type="Gene3D" id="3.40.50.150">
    <property type="entry name" value="Vaccinia Virus protein VP39"/>
    <property type="match status" value="1"/>
</dbReference>
<feature type="domain" description="O-methyltransferase dimerisation" evidence="5">
    <location>
        <begin position="16"/>
        <end position="87"/>
    </location>
</feature>
<dbReference type="EMBL" id="BAAAZN010000027">
    <property type="protein sequence ID" value="GAA3582964.1"/>
    <property type="molecule type" value="Genomic_DNA"/>
</dbReference>
<gene>
    <name evidence="6" type="ORF">GCM10022222_79690</name>
</gene>